<dbReference type="AlphaFoldDB" id="C0BTG3"/>
<keyword evidence="1" id="KW-0175">Coiled coil</keyword>
<name>C0BTG3_BIFPS</name>
<organism evidence="3 4">
    <name type="scientific">Bifidobacterium pseudocatenulatum DSM 20438 = JCM 1200 = LMG 10505</name>
    <dbReference type="NCBI Taxonomy" id="547043"/>
    <lineage>
        <taxon>Bacteria</taxon>
        <taxon>Bacillati</taxon>
        <taxon>Actinomycetota</taxon>
        <taxon>Actinomycetes</taxon>
        <taxon>Bifidobacteriales</taxon>
        <taxon>Bifidobacteriaceae</taxon>
        <taxon>Bifidobacterium</taxon>
    </lineage>
</organism>
<feature type="compositionally biased region" description="Basic residues" evidence="2">
    <location>
        <begin position="1111"/>
        <end position="1121"/>
    </location>
</feature>
<protein>
    <submittedName>
        <fullName evidence="3">Uncharacterized protein</fullName>
    </submittedName>
</protein>
<evidence type="ECO:0000313" key="3">
    <source>
        <dbReference type="EMBL" id="EEG70664.1"/>
    </source>
</evidence>
<dbReference type="EMBL" id="ABXX02000003">
    <property type="protein sequence ID" value="EEG70664.1"/>
    <property type="molecule type" value="Genomic_DNA"/>
</dbReference>
<feature type="coiled-coil region" evidence="1">
    <location>
        <begin position="630"/>
        <end position="728"/>
    </location>
</feature>
<feature type="region of interest" description="Disordered" evidence="2">
    <location>
        <begin position="954"/>
        <end position="1183"/>
    </location>
</feature>
<comment type="caution">
    <text evidence="3">The sequence shown here is derived from an EMBL/GenBank/DDBJ whole genome shotgun (WGS) entry which is preliminary data.</text>
</comment>
<evidence type="ECO:0000256" key="1">
    <source>
        <dbReference type="SAM" id="Coils"/>
    </source>
</evidence>
<dbReference type="Proteomes" id="UP000003875">
    <property type="component" value="Unassembled WGS sequence"/>
</dbReference>
<dbReference type="SUPFAM" id="SSF57997">
    <property type="entry name" value="Tropomyosin"/>
    <property type="match status" value="1"/>
</dbReference>
<feature type="compositionally biased region" description="Basic residues" evidence="2">
    <location>
        <begin position="1131"/>
        <end position="1145"/>
    </location>
</feature>
<reference evidence="3 4" key="2">
    <citation type="submission" date="2009-02" db="EMBL/GenBank/DDBJ databases">
        <authorList>
            <person name="Fulton L."/>
            <person name="Clifton S."/>
            <person name="Fulton B."/>
            <person name="Xu J."/>
            <person name="Minx P."/>
            <person name="Pepin K.H."/>
            <person name="Johnson M."/>
            <person name="Bhonagiri V."/>
            <person name="Nash W.E."/>
            <person name="Mardis E.R."/>
            <person name="Wilson R.K."/>
        </authorList>
    </citation>
    <scope>NUCLEOTIDE SEQUENCE [LARGE SCALE GENOMIC DNA]</scope>
    <source>
        <strain evidence="3 4">DSM 20438</strain>
    </source>
</reference>
<dbReference type="Pfam" id="PF13555">
    <property type="entry name" value="AAA_29"/>
    <property type="match status" value="1"/>
</dbReference>
<feature type="compositionally biased region" description="Polar residues" evidence="2">
    <location>
        <begin position="966"/>
        <end position="976"/>
    </location>
</feature>
<accession>C0BTG3</accession>
<dbReference type="eggNOG" id="COG4913">
    <property type="taxonomic scope" value="Bacteria"/>
</dbReference>
<sequence length="1183" mass="136979">MADGMKIVSDKWMLQSRQIVNWGSYGGWHEFRPSMDETMPVTLLAGASESGKSTLVDAQISLLYPSGTPYNKASNSGRSERNDYTYLRGMIGVSDSENGETPIFLRGKDADGTPQNIWGAIVDTYVNKTDGGLLSCGKFLYLNAGDGQDGLRRRYITWNRTIDPRLMDQYRNTPFTRSMFEKTYPECTTHTNAAAFHASIWQDMGLSADACRLLHKIQSADAPSKLDDIFKQGVLDIPESIRLAHETVDDYNRFNENFHSMEDKMARVAILQNIQTRYGEYAKQTTERREYEPINPDSEHGNATLSAWARSRMASEVRAGLPAAQRKVKESQEAIDRAMQRVGELNTRIDAVKERIQGIDGGSLQQLGKDLQRVRQDIDEASRQRHAIAERFEQVEGRLPDSEQTWDAKRAMLAETLDTYEERLKDANARFQQLVGERHDRQRDRDSLRRDYQRKLTHRTRISDDMDDARTLIMRATGLDASELPYVAELMDVNEQDEQWRLAMNVTYAPIAQTILVDKRHEQGFAAKISAIDPKLMTRRTWRFIDTGMQYESSASEGWMSSKLQYREDSPFAGWLKNQTTSPRFDARCVHAIDDMNHDERQVQADGQIKSGDRGFHGSKGLHQVIGFMNEQYLAELKNQLDKAEQALQNADRRSEQMSNAISLLQDEHELARIVADMPWSKIDVNGLREQETRIRRQIERIENDPELGQLQTELKQLNQQATAENRNQYQAEDDLDKAQHAVQAEQAWLDAYGNDDFDDATLSSMVSNLLADAYENCFGASVRAQDRPKLIAGLFDHESETPFHARALRNIARIARTRIQEIDARSNQLRADTERIMDDYLNNHSTDDNTVMASVEDYRYFLDELDELNMLVTRAATDEEYANSVKKLYMSFQQLNRALRTDEENIKEQLNRINSMLKGQQFGPQGGRLSLDVTFSPIDRQFETTLSRILSKTGRLDAQRKRQSHGNTQSIQQLRNIREQTAQRTRQNTRHQRHQSIRRTQPRPTRTQLILRNRAPRQRPRRTHQLHRRKIRRSPPRTHLIRLRRGPHLPPRRRPHRTPHLHHALPRRSTHQSRRPLHQTRARRTTPTRLPNHRLRPGKQNRGNPQRRQQSIRRIQRPIHRQLIPTGTRQRNHHTGRNTAHHRTRETNNGGITHGNGQKHHQQRHPQPTQRIRHRLSHQAHV</sequence>
<proteinExistence type="predicted"/>
<feature type="compositionally biased region" description="Basic residues" evidence="2">
    <location>
        <begin position="1172"/>
        <end position="1183"/>
    </location>
</feature>
<gene>
    <name evidence="3" type="ORF">BIFPSEUDO_03688</name>
</gene>
<evidence type="ECO:0000313" key="4">
    <source>
        <dbReference type="Proteomes" id="UP000003875"/>
    </source>
</evidence>
<feature type="coiled-coil region" evidence="1">
    <location>
        <begin position="321"/>
        <end position="437"/>
    </location>
</feature>
<reference evidence="3 4" key="1">
    <citation type="submission" date="2009-02" db="EMBL/GenBank/DDBJ databases">
        <title>Draft genome sequence of Bifidobacterium pseudocatenulatum (DSM 20438).</title>
        <authorList>
            <person name="Sudarsanam P."/>
            <person name="Ley R."/>
            <person name="Guruge J."/>
            <person name="Turnbaugh P.J."/>
            <person name="Mahowald M."/>
            <person name="Liep D."/>
            <person name="Gordon J."/>
        </authorList>
    </citation>
    <scope>NUCLEOTIDE SEQUENCE [LARGE SCALE GENOMIC DNA]</scope>
    <source>
        <strain evidence="3 4">DSM 20438</strain>
    </source>
</reference>
<evidence type="ECO:0000256" key="2">
    <source>
        <dbReference type="SAM" id="MobiDB-lite"/>
    </source>
</evidence>
<feature type="compositionally biased region" description="Basic residues" evidence="2">
    <location>
        <begin position="988"/>
        <end position="1002"/>
    </location>
</feature>
<feature type="compositionally biased region" description="Basic residues" evidence="2">
    <location>
        <begin position="1015"/>
        <end position="1100"/>
    </location>
</feature>
<dbReference type="Gene3D" id="1.10.287.1490">
    <property type="match status" value="1"/>
</dbReference>